<comment type="caution">
    <text evidence="3">The sequence shown here is derived from an EMBL/GenBank/DDBJ whole genome shotgun (WGS) entry which is preliminary data.</text>
</comment>
<proteinExistence type="predicted"/>
<feature type="signal peptide" evidence="2">
    <location>
        <begin position="1"/>
        <end position="19"/>
    </location>
</feature>
<dbReference type="AlphaFoldDB" id="A0AA38RN00"/>
<sequence>MLVNVILATVAVLLRTTNAAPLAQSGLVAPNEASPPFKSLAKRSESKSINDCDPSTFEGTTDSGSPFSSDCLQIATNIAGGGS</sequence>
<keyword evidence="4" id="KW-1185">Reference proteome</keyword>
<feature type="compositionally biased region" description="Polar residues" evidence="1">
    <location>
        <begin position="57"/>
        <end position="68"/>
    </location>
</feature>
<feature type="region of interest" description="Disordered" evidence="1">
    <location>
        <begin position="24"/>
        <end position="68"/>
    </location>
</feature>
<protein>
    <recommendedName>
        <fullName evidence="5">Secreted protein</fullName>
    </recommendedName>
</protein>
<keyword evidence="2" id="KW-0732">Signal</keyword>
<evidence type="ECO:0008006" key="5">
    <source>
        <dbReference type="Google" id="ProtNLM"/>
    </source>
</evidence>
<dbReference type="EMBL" id="JANBVN010000165">
    <property type="protein sequence ID" value="KAJ9137006.1"/>
    <property type="molecule type" value="Genomic_DNA"/>
</dbReference>
<name>A0AA38RN00_9PEZI</name>
<accession>A0AA38RN00</accession>
<organism evidence="3 4">
    <name type="scientific">Coniochaeta hoffmannii</name>
    <dbReference type="NCBI Taxonomy" id="91930"/>
    <lineage>
        <taxon>Eukaryota</taxon>
        <taxon>Fungi</taxon>
        <taxon>Dikarya</taxon>
        <taxon>Ascomycota</taxon>
        <taxon>Pezizomycotina</taxon>
        <taxon>Sordariomycetes</taxon>
        <taxon>Sordariomycetidae</taxon>
        <taxon>Coniochaetales</taxon>
        <taxon>Coniochaetaceae</taxon>
        <taxon>Coniochaeta</taxon>
    </lineage>
</organism>
<evidence type="ECO:0000313" key="4">
    <source>
        <dbReference type="Proteomes" id="UP001174691"/>
    </source>
</evidence>
<evidence type="ECO:0000256" key="1">
    <source>
        <dbReference type="SAM" id="MobiDB-lite"/>
    </source>
</evidence>
<dbReference type="Proteomes" id="UP001174691">
    <property type="component" value="Unassembled WGS sequence"/>
</dbReference>
<evidence type="ECO:0000313" key="3">
    <source>
        <dbReference type="EMBL" id="KAJ9137006.1"/>
    </source>
</evidence>
<evidence type="ECO:0000256" key="2">
    <source>
        <dbReference type="SAM" id="SignalP"/>
    </source>
</evidence>
<feature type="chain" id="PRO_5041307587" description="Secreted protein" evidence="2">
    <location>
        <begin position="20"/>
        <end position="83"/>
    </location>
</feature>
<reference evidence="3" key="1">
    <citation type="submission" date="2022-07" db="EMBL/GenBank/DDBJ databases">
        <title>Fungi with potential for degradation of polypropylene.</title>
        <authorList>
            <person name="Gostincar C."/>
        </authorList>
    </citation>
    <scope>NUCLEOTIDE SEQUENCE</scope>
    <source>
        <strain evidence="3">EXF-13287</strain>
    </source>
</reference>
<gene>
    <name evidence="3" type="ORF">NKR19_g8341</name>
</gene>